<dbReference type="HOGENOM" id="CLU_3306035_0_0_4"/>
<dbReference type="EMBL" id="AP013060">
    <property type="protein sequence ID" value="BAN26870.1"/>
    <property type="molecule type" value="Genomic_DNA"/>
</dbReference>
<feature type="compositionally biased region" description="Polar residues" evidence="1">
    <location>
        <begin position="14"/>
        <end position="32"/>
    </location>
</feature>
<accession>R4WZ26</accession>
<sequence>MNVRKKAVRRAPETQKSLRVTETARGQTASSNVHHHGAI</sequence>
<evidence type="ECO:0000256" key="1">
    <source>
        <dbReference type="SAM" id="MobiDB-lite"/>
    </source>
</evidence>
<reference evidence="2 3" key="1">
    <citation type="journal article" date="2013" name="Genome Announc.">
        <title>Complete Genome Sequence of Burkholderia sp. Strain RPE64, Bacterial Symbiont of the Bean Bug Riptortus pedestris.</title>
        <authorList>
            <person name="Shibata T.F."/>
            <person name="Maeda T."/>
            <person name="Nikoh N."/>
            <person name="Yamaguchi K."/>
            <person name="Oshima K."/>
            <person name="Hattori M."/>
            <person name="Nishiyama T."/>
            <person name="Hasebe M."/>
            <person name="Fukatsu T."/>
            <person name="Kikuchi Y."/>
            <person name="Shigenobu S."/>
        </authorList>
    </citation>
    <scope>NUCLEOTIDE SEQUENCE [LARGE SCALE GENOMIC DNA]</scope>
</reference>
<evidence type="ECO:0000313" key="2">
    <source>
        <dbReference type="EMBL" id="BAN26870.1"/>
    </source>
</evidence>
<dbReference type="KEGG" id="buo:BRPE64_CCDS07870"/>
<organism evidence="2 3">
    <name type="scientific">Caballeronia insecticola</name>
    <dbReference type="NCBI Taxonomy" id="758793"/>
    <lineage>
        <taxon>Bacteria</taxon>
        <taxon>Pseudomonadati</taxon>
        <taxon>Pseudomonadota</taxon>
        <taxon>Betaproteobacteria</taxon>
        <taxon>Burkholderiales</taxon>
        <taxon>Burkholderiaceae</taxon>
        <taxon>Caballeronia</taxon>
    </lineage>
</organism>
<name>R4WZ26_9BURK</name>
<reference evidence="2 3" key="2">
    <citation type="journal article" date="2018" name="Int. J. Syst. Evol. Microbiol.">
        <title>Burkholderia insecticola sp. nov., a gut symbiotic bacterium of the bean bug Riptortus pedestris.</title>
        <authorList>
            <person name="Takeshita K."/>
            <person name="Tamaki H."/>
            <person name="Ohbayashi T."/>
            <person name="Meng X.-Y."/>
            <person name="Sone T."/>
            <person name="Mitani Y."/>
            <person name="Peeters C."/>
            <person name="Kikuchi Y."/>
            <person name="Vandamme P."/>
        </authorList>
    </citation>
    <scope>NUCLEOTIDE SEQUENCE [LARGE SCALE GENOMIC DNA]</scope>
    <source>
        <strain evidence="2">RPE64</strain>
    </source>
</reference>
<protein>
    <submittedName>
        <fullName evidence="2">Uncharacterized protein</fullName>
    </submittedName>
</protein>
<proteinExistence type="predicted"/>
<evidence type="ECO:0000313" key="3">
    <source>
        <dbReference type="Proteomes" id="UP000013966"/>
    </source>
</evidence>
<keyword evidence="3" id="KW-1185">Reference proteome</keyword>
<feature type="region of interest" description="Disordered" evidence="1">
    <location>
        <begin position="1"/>
        <end position="39"/>
    </location>
</feature>
<gene>
    <name evidence="2" type="ORF">BRPE64_CCDS07870</name>
</gene>
<dbReference type="AlphaFoldDB" id="R4WZ26"/>
<dbReference type="Proteomes" id="UP000013966">
    <property type="component" value="Chromosome 3"/>
</dbReference>